<organism evidence="3 4">
    <name type="scientific">Mycolicibacterium parafortuitum</name>
    <name type="common">Mycobacterium parafortuitum</name>
    <dbReference type="NCBI Taxonomy" id="39692"/>
    <lineage>
        <taxon>Bacteria</taxon>
        <taxon>Bacillati</taxon>
        <taxon>Actinomycetota</taxon>
        <taxon>Actinomycetes</taxon>
        <taxon>Mycobacteriales</taxon>
        <taxon>Mycobacteriaceae</taxon>
        <taxon>Mycolicibacterium</taxon>
    </lineage>
</organism>
<dbReference type="Proteomes" id="UP000252008">
    <property type="component" value="Unassembled WGS sequence"/>
</dbReference>
<dbReference type="InterPro" id="IPR023606">
    <property type="entry name" value="CoA-Trfase_III_dom_1_sf"/>
</dbReference>
<gene>
    <name evidence="3" type="ORF">MPP7335_01147</name>
</gene>
<evidence type="ECO:0000313" key="4">
    <source>
        <dbReference type="Proteomes" id="UP000252008"/>
    </source>
</evidence>
<sequence length="802" mass="86903">MSDVSPALAGLRVVELGSQIAAPYCTKLLVDLGAEVCKIESPSGDPLRRWGPFRDETAERGGLFEYLNAGKHGLTVDLTTPAGLAQVHELLARADLLVEDLPPGSADRFEWGLDRDALQRINSDLVVVRVSDYGQDGPRRDQPSTSLTLQAASGWVNTREFGRPPVQAGARIPEYIAGGYAALAALTALRVADGERGRVVEADVSTFESLLSTLPYPMLMADRLKSLGLPTNSKAAPMLGIVRAADGWIGINCLTGQHWLDVCAMVGLPEFGEHQLAIMLGGPERDEFFAKAQPWLDSMPVADLVELSQAMRIPAAPINDGATILDCPQYRDRGFFVEGGSDAGARAEPFRRPGAPFRLSKTPVPPPRPAPVLGASAPTPWDDRGERGAASIADGASPFAGLKAFDLSTFWAGAYLTCYLGAFGADVVKVESVQRPDGHRYSGSLLRSSDRWYDIGPLWQGTNLNKRDITLDLGTDVGRDLAMRLAADADVVIENFSPRVVEQFGLDYDSLAKINPGVVMVRMPGFGLDGPWRDYVGWALNIEQLAGMSAVTGYADGPPCNLQGPADPIAGVHATVALLAALDHRRRTGEGQLIEVAQIEVGAAVTAEPVIEYSMTGRVREREGNRHRAYAQGVYPTQGEDDWIAVSVRDDTDWACVTEVIGRPELQEDPRFGSAAARLRHHDEFDAVIAEYAAAIRAEDFAEALSARGVPAARLMTADRMYEVDQLDARGFYVDLDHEIAGRQRFPGWPFRITPGPARHHRMPSPTLGRHNDEVLGEMGLTPEEITELREQGVIGERLLNA</sequence>
<dbReference type="SUPFAM" id="SSF89796">
    <property type="entry name" value="CoA-transferase family III (CaiB/BaiF)"/>
    <property type="match status" value="2"/>
</dbReference>
<reference evidence="3 4" key="1">
    <citation type="submission" date="2018-05" db="EMBL/GenBank/DDBJ databases">
        <authorList>
            <consortium name="IHU Genomes"/>
        </authorList>
    </citation>
    <scope>NUCLEOTIDE SEQUENCE [LARGE SCALE GENOMIC DNA]</scope>
    <source>
        <strain evidence="3 4">P7335</strain>
    </source>
</reference>
<dbReference type="GO" id="GO:0008410">
    <property type="term" value="F:CoA-transferase activity"/>
    <property type="evidence" value="ECO:0007669"/>
    <property type="project" value="TreeGrafter"/>
</dbReference>
<dbReference type="InterPro" id="IPR044855">
    <property type="entry name" value="CoA-Trfase_III_dom3_sf"/>
</dbReference>
<keyword evidence="4" id="KW-1185">Reference proteome</keyword>
<dbReference type="PANTHER" id="PTHR48207">
    <property type="entry name" value="SUCCINATE--HYDROXYMETHYLGLUTARATE COA-TRANSFERASE"/>
    <property type="match status" value="1"/>
</dbReference>
<dbReference type="Gene3D" id="3.30.1540.10">
    <property type="entry name" value="formyl-coa transferase, domain 3"/>
    <property type="match status" value="2"/>
</dbReference>
<feature type="region of interest" description="Disordered" evidence="2">
    <location>
        <begin position="346"/>
        <end position="387"/>
    </location>
</feature>
<accession>A0A375YE90</accession>
<keyword evidence="1 3" id="KW-0808">Transferase</keyword>
<dbReference type="PANTHER" id="PTHR48207:SF3">
    <property type="entry name" value="SUCCINATE--HYDROXYMETHYLGLUTARATE COA-TRANSFERASE"/>
    <property type="match status" value="1"/>
</dbReference>
<dbReference type="Gene3D" id="3.40.50.10540">
    <property type="entry name" value="Crotonobetainyl-coa:carnitine coa-transferase, domain 1"/>
    <property type="match status" value="2"/>
</dbReference>
<dbReference type="STRING" id="39692.BST38_15925"/>
<dbReference type="InterPro" id="IPR050483">
    <property type="entry name" value="CoA-transferase_III_domain"/>
</dbReference>
<name>A0A375YE90_MYCPF</name>
<dbReference type="AlphaFoldDB" id="A0A375YE90"/>
<evidence type="ECO:0000313" key="3">
    <source>
        <dbReference type="EMBL" id="SRX79410.1"/>
    </source>
</evidence>
<proteinExistence type="predicted"/>
<evidence type="ECO:0000256" key="2">
    <source>
        <dbReference type="SAM" id="MobiDB-lite"/>
    </source>
</evidence>
<protein>
    <submittedName>
        <fullName evidence="3">Formyl-CoA transferase [Pseudonocardia dioxanivorans]</fullName>
    </submittedName>
</protein>
<dbReference type="Pfam" id="PF02515">
    <property type="entry name" value="CoA_transf_3"/>
    <property type="match status" value="2"/>
</dbReference>
<dbReference type="EMBL" id="UEGS01000001">
    <property type="protein sequence ID" value="SRX79410.1"/>
    <property type="molecule type" value="Genomic_DNA"/>
</dbReference>
<dbReference type="InterPro" id="IPR003673">
    <property type="entry name" value="CoA-Trfase_fam_III"/>
</dbReference>
<evidence type="ECO:0000256" key="1">
    <source>
        <dbReference type="ARBA" id="ARBA00022679"/>
    </source>
</evidence>